<dbReference type="PROSITE" id="PS50191">
    <property type="entry name" value="CRAL_TRIO"/>
    <property type="match status" value="1"/>
</dbReference>
<dbReference type="PRINTS" id="PR00180">
    <property type="entry name" value="CRETINALDHBP"/>
</dbReference>
<evidence type="ECO:0000313" key="2">
    <source>
        <dbReference type="EMBL" id="KGB40741.1"/>
    </source>
</evidence>
<dbReference type="Pfam" id="PF03765">
    <property type="entry name" value="CRAL_TRIO_N"/>
    <property type="match status" value="1"/>
</dbReference>
<dbReference type="Pfam" id="PF00650">
    <property type="entry name" value="CRAL_TRIO"/>
    <property type="match status" value="1"/>
</dbReference>
<gene>
    <name evidence="2" type="ORF">MS3_09223</name>
</gene>
<dbReference type="SMART" id="SM00516">
    <property type="entry name" value="SEC14"/>
    <property type="match status" value="1"/>
</dbReference>
<dbReference type="SMART" id="SM01100">
    <property type="entry name" value="CRAL_TRIO_N"/>
    <property type="match status" value="1"/>
</dbReference>
<dbReference type="SUPFAM" id="SSF46938">
    <property type="entry name" value="CRAL/TRIO N-terminal domain"/>
    <property type="match status" value="1"/>
</dbReference>
<dbReference type="CDD" id="cd00170">
    <property type="entry name" value="SEC14"/>
    <property type="match status" value="1"/>
</dbReference>
<dbReference type="AlphaFoldDB" id="A0A095B0Z5"/>
<dbReference type="InterPro" id="IPR036273">
    <property type="entry name" value="CRAL/TRIO_N_dom_sf"/>
</dbReference>
<name>A0A095B0Z5_SCHHA</name>
<dbReference type="GO" id="GO:1902936">
    <property type="term" value="F:phosphatidylinositol bisphosphate binding"/>
    <property type="evidence" value="ECO:0007669"/>
    <property type="project" value="TreeGrafter"/>
</dbReference>
<dbReference type="Gene3D" id="1.10.8.20">
    <property type="entry name" value="N-terminal domain of phosphatidylinositol transfer protein sec14p"/>
    <property type="match status" value="1"/>
</dbReference>
<dbReference type="InterPro" id="IPR001251">
    <property type="entry name" value="CRAL-TRIO_dom"/>
</dbReference>
<dbReference type="PANTHER" id="PTHR10174">
    <property type="entry name" value="ALPHA-TOCOPHEROL TRANSFER PROTEIN-RELATED"/>
    <property type="match status" value="1"/>
</dbReference>
<proteinExistence type="predicted"/>
<dbReference type="PANTHER" id="PTHR10174:SF130">
    <property type="entry name" value="ALPHA-TOCOPHEROL TRANSFER PROTEIN-LIKE"/>
    <property type="match status" value="1"/>
</dbReference>
<dbReference type="InterPro" id="IPR036865">
    <property type="entry name" value="CRAL-TRIO_dom_sf"/>
</dbReference>
<protein>
    <submittedName>
        <fullName evidence="2">Alpha-tocopherol transfer protein-like</fullName>
    </submittedName>
</protein>
<dbReference type="InterPro" id="IPR011074">
    <property type="entry name" value="CRAL/TRIO_N_dom"/>
</dbReference>
<accession>A0A095B0Z5</accession>
<organism evidence="2">
    <name type="scientific">Schistosoma haematobium</name>
    <name type="common">Blood fluke</name>
    <dbReference type="NCBI Taxonomy" id="6185"/>
    <lineage>
        <taxon>Eukaryota</taxon>
        <taxon>Metazoa</taxon>
        <taxon>Spiralia</taxon>
        <taxon>Lophotrochozoa</taxon>
        <taxon>Platyhelminthes</taxon>
        <taxon>Trematoda</taxon>
        <taxon>Digenea</taxon>
        <taxon>Strigeidida</taxon>
        <taxon>Schistosomatoidea</taxon>
        <taxon>Schistosomatidae</taxon>
        <taxon>Schistosoma</taxon>
    </lineage>
</organism>
<sequence>MKVCDVTETRIQDPSVVIQLTSPRQNGGPTRYTLCVPGDPMASSSGLVGIDTCLQGCLADEFLLRFLRAKKFNQDNAFRLYTNYYILRLRYPDIFNDLRPSLVEHVFQSGVVCRLPQPDSEGRALIYFRPGLWNPAEWSTNDIFRANVLVIEELLLSWPAVQVHGVIILVDLSGFSWRHAINLMSPWFLHRAVHFLQGSSPVRVKAVHIFNSPYMFSKIYSTLIPLLKPKNQARVVMHNTSLESLHAAISPHLLPCNGGLNGTGPSVPSPEYINGLLNLEDYFIEMNKYPYHINSISEM</sequence>
<dbReference type="SUPFAM" id="SSF52087">
    <property type="entry name" value="CRAL/TRIO domain"/>
    <property type="match status" value="1"/>
</dbReference>
<dbReference type="Gene3D" id="3.40.525.10">
    <property type="entry name" value="CRAL-TRIO lipid binding domain"/>
    <property type="match status" value="1"/>
</dbReference>
<dbReference type="EMBL" id="KL251569">
    <property type="protein sequence ID" value="KGB40741.1"/>
    <property type="molecule type" value="Genomic_DNA"/>
</dbReference>
<dbReference type="GO" id="GO:0016020">
    <property type="term" value="C:membrane"/>
    <property type="evidence" value="ECO:0007669"/>
    <property type="project" value="TreeGrafter"/>
</dbReference>
<feature type="domain" description="CRAL-TRIO" evidence="1">
    <location>
        <begin position="99"/>
        <end position="281"/>
    </location>
</feature>
<reference evidence="2" key="1">
    <citation type="journal article" date="2012" name="Nat. Genet.">
        <title>Whole-genome sequence of Schistosoma haematobium.</title>
        <authorList>
            <person name="Young N.D."/>
            <person name="Jex A.R."/>
            <person name="Li B."/>
            <person name="Liu S."/>
            <person name="Yang L."/>
            <person name="Xiong Z."/>
            <person name="Li Y."/>
            <person name="Cantacessi C."/>
            <person name="Hall R.S."/>
            <person name="Xu X."/>
            <person name="Chen F."/>
            <person name="Wu X."/>
            <person name="Zerlotini A."/>
            <person name="Oliveira G."/>
            <person name="Hofmann A."/>
            <person name="Zhang G."/>
            <person name="Fang X."/>
            <person name="Kang Y."/>
            <person name="Campbell B.E."/>
            <person name="Loukas A."/>
            <person name="Ranganathan S."/>
            <person name="Rollinson D."/>
            <person name="Rinaldi G."/>
            <person name="Brindley P.J."/>
            <person name="Yang H."/>
            <person name="Wang J."/>
            <person name="Wang J."/>
            <person name="Gasser R.B."/>
        </authorList>
    </citation>
    <scope>NUCLEOTIDE SEQUENCE [LARGE SCALE GENOMIC DNA]</scope>
</reference>
<evidence type="ECO:0000259" key="1">
    <source>
        <dbReference type="PROSITE" id="PS50191"/>
    </source>
</evidence>
<dbReference type="STRING" id="6185.A0A095B0Z5"/>
<dbReference type="Gene3D" id="1.20.5.1200">
    <property type="entry name" value="Alpha-tocopherol transfer"/>
    <property type="match status" value="1"/>
</dbReference>